<comment type="caution">
    <text evidence="1">The sequence shown here is derived from an EMBL/GenBank/DDBJ whole genome shotgun (WGS) entry which is preliminary data.</text>
</comment>
<feature type="non-terminal residue" evidence="1">
    <location>
        <position position="25"/>
    </location>
</feature>
<evidence type="ECO:0000313" key="1">
    <source>
        <dbReference type="EMBL" id="MTV91521.1"/>
    </source>
</evidence>
<sequence>MKTQYPMIPFPLIVKATDGDTEAIN</sequence>
<evidence type="ECO:0000313" key="2">
    <source>
        <dbReference type="Proteomes" id="UP000476212"/>
    </source>
</evidence>
<organism evidence="1 2">
    <name type="scientific">Streptococcus pneumoniae</name>
    <dbReference type="NCBI Taxonomy" id="1313"/>
    <lineage>
        <taxon>Bacteria</taxon>
        <taxon>Bacillati</taxon>
        <taxon>Bacillota</taxon>
        <taxon>Bacilli</taxon>
        <taxon>Lactobacillales</taxon>
        <taxon>Streptococcaceae</taxon>
        <taxon>Streptococcus</taxon>
    </lineage>
</organism>
<reference evidence="1 2" key="1">
    <citation type="submission" date="2019-11" db="EMBL/GenBank/DDBJ databases">
        <title>Growth characteristics of pneumococcus vary with the chemical composition of the capsule and with environmental conditions.</title>
        <authorList>
            <person name="Tothpal A."/>
            <person name="Desobry K."/>
            <person name="Joshi S."/>
            <person name="Wyllie A.L."/>
            <person name="Weinberger D.M."/>
        </authorList>
    </citation>
    <scope>NUCLEOTIDE SEQUENCE [LARGE SCALE GENOMIC DNA]</scope>
    <source>
        <strain evidence="2">pnumococcus15C</strain>
    </source>
</reference>
<dbReference type="AlphaFoldDB" id="A0A6G2DP52"/>
<name>A0A6G2DP52_STREE</name>
<dbReference type="Proteomes" id="UP000476212">
    <property type="component" value="Unassembled WGS sequence"/>
</dbReference>
<protein>
    <submittedName>
        <fullName evidence="1">Helix-turn-helix domain-containing protein</fullName>
    </submittedName>
</protein>
<accession>A0A6G2DP52</accession>
<proteinExistence type="predicted"/>
<gene>
    <name evidence="1" type="ORF">GM544_14035</name>
</gene>
<dbReference type="EMBL" id="WNIB01000651">
    <property type="protein sequence ID" value="MTV91521.1"/>
    <property type="molecule type" value="Genomic_DNA"/>
</dbReference>